<proteinExistence type="predicted"/>
<keyword evidence="3" id="KW-1185">Reference proteome</keyword>
<evidence type="ECO:0000256" key="1">
    <source>
        <dbReference type="SAM" id="SignalP"/>
    </source>
</evidence>
<accession>A0A0S3EZ37</accession>
<evidence type="ECO:0000313" key="3">
    <source>
        <dbReference type="Proteomes" id="UP000056968"/>
    </source>
</evidence>
<keyword evidence="1" id="KW-0732">Signal</keyword>
<evidence type="ECO:0008006" key="4">
    <source>
        <dbReference type="Google" id="ProtNLM"/>
    </source>
</evidence>
<sequence length="126" mass="13440">MKNIAQLARFAVAAAVLTLAGTAMAATGSDRPLGREASIPFVNHGGISNWRADGDEGLYIQDQHRNWYRASLMGACTDLPYAEAVGFRTWGGDRLDRFSAIQVGGQRCPIESLVTSAPPPAKAHKG</sequence>
<dbReference type="Pfam" id="PF20101">
    <property type="entry name" value="DUF6491"/>
    <property type="match status" value="1"/>
</dbReference>
<dbReference type="KEGG" id="sbd:ATN00_10625"/>
<dbReference type="OrthoDB" id="7428974at2"/>
<organism evidence="2 3">
    <name type="scientific">Sphingobium baderi</name>
    <dbReference type="NCBI Taxonomy" id="1332080"/>
    <lineage>
        <taxon>Bacteria</taxon>
        <taxon>Pseudomonadati</taxon>
        <taxon>Pseudomonadota</taxon>
        <taxon>Alphaproteobacteria</taxon>
        <taxon>Sphingomonadales</taxon>
        <taxon>Sphingomonadaceae</taxon>
        <taxon>Sphingobium</taxon>
    </lineage>
</organism>
<name>A0A0S3EZ37_9SPHN</name>
<dbReference type="InterPro" id="IPR045500">
    <property type="entry name" value="DUF6491"/>
</dbReference>
<dbReference type="RefSeq" id="WP_062064527.1">
    <property type="nucleotide sequence ID" value="NZ_CP013264.1"/>
</dbReference>
<dbReference type="EMBL" id="CP013264">
    <property type="protein sequence ID" value="ALR20686.1"/>
    <property type="molecule type" value="Genomic_DNA"/>
</dbReference>
<feature type="chain" id="PRO_5006611828" description="Beta/gamma crystallin 'Greek key' domain-containing protein" evidence="1">
    <location>
        <begin position="26"/>
        <end position="126"/>
    </location>
</feature>
<evidence type="ECO:0000313" key="2">
    <source>
        <dbReference type="EMBL" id="ALR20686.1"/>
    </source>
</evidence>
<gene>
    <name evidence="2" type="ORF">ATN00_10625</name>
</gene>
<dbReference type="Proteomes" id="UP000056968">
    <property type="component" value="Chromosome"/>
</dbReference>
<protein>
    <recommendedName>
        <fullName evidence="4">Beta/gamma crystallin 'Greek key' domain-containing protein</fullName>
    </recommendedName>
</protein>
<dbReference type="STRING" id="1332080.ATN00_10625"/>
<feature type="signal peptide" evidence="1">
    <location>
        <begin position="1"/>
        <end position="25"/>
    </location>
</feature>
<dbReference type="AlphaFoldDB" id="A0A0S3EZ37"/>
<reference evidence="2 3" key="1">
    <citation type="submission" date="2015-11" db="EMBL/GenBank/DDBJ databases">
        <title>A Two-component Flavoprotein Monooxygenase System MeaXY Responsible for para-Hydroxylation of 2-Methyl-6-ethylaniline and 2,6-Diethylaniline in Sphingobium baderi DE-13.</title>
        <authorList>
            <person name="Cheng M."/>
            <person name="Meng Q."/>
            <person name="Yang Y."/>
            <person name="Chu C."/>
            <person name="Yan X."/>
            <person name="He J."/>
            <person name="Li S."/>
        </authorList>
    </citation>
    <scope>NUCLEOTIDE SEQUENCE [LARGE SCALE GENOMIC DNA]</scope>
    <source>
        <strain evidence="2 3">DE-13</strain>
    </source>
</reference>